<dbReference type="InterPro" id="IPR000937">
    <property type="entry name" value="Capsid_prot_S-dom_vir"/>
</dbReference>
<name>A0A1S6LVJ8_9VIRU</name>
<accession>A0A1S6LVJ8</accession>
<dbReference type="GO" id="GO:0005198">
    <property type="term" value="F:structural molecule activity"/>
    <property type="evidence" value="ECO:0007669"/>
    <property type="project" value="InterPro"/>
</dbReference>
<sequence length="458" mass="50014">MELAAPPRKKRARAASTAPKVYQKGAIPYQVSAANRYWRIKKDLPADQYWKKRYWRRRITGKGDYVMNKKHSFGQRWGGYAGSRFGEWAGGALQRLVGLGDYKVRKNVLAGTLPEVFNMPTGGGTIIRFQEFLGDVITSATPGLFNIQQYLINAGNANSFPFLSQIAANYEQYEFEGLVFEFRSTSADALNSVNTALGSVMMATQYDTFDTPFASKTELLNYEYSTSAKPSSNTLHMIECDPRQTAQNLYYTLYNNSVPTGADPRLYHLGVFTIGTTGFQGTSVNIGELHVTYQVRLLKPKLYVALGDEIRMYAATTTVQSGAYTNPLPLGIVPLIGFGGNPILNSAGLTVNQTTNVITFPATNALLFWRIELIWIATNTVVIAIPSLTLSSNMTNVSQLTIGQGATLNGVSVFLGLQQTGNGLPATLTLGNAGTLPSGTAQQFIIRVFNSNPQNAGL</sequence>
<dbReference type="Pfam" id="PF00729">
    <property type="entry name" value="Viral_coat"/>
    <property type="match status" value="1"/>
</dbReference>
<keyword evidence="2" id="KW-0946">Virion</keyword>
<dbReference type="SUPFAM" id="SSF88633">
    <property type="entry name" value="Positive stranded ssRNA viruses"/>
    <property type="match status" value="1"/>
</dbReference>
<feature type="domain" description="Icosahedral viral capsid protein S" evidence="3">
    <location>
        <begin position="121"/>
        <end position="300"/>
    </location>
</feature>
<dbReference type="InterPro" id="IPR029053">
    <property type="entry name" value="Viral_coat"/>
</dbReference>
<protein>
    <submittedName>
        <fullName evidence="4">Capsid protein</fullName>
    </submittedName>
</protein>
<evidence type="ECO:0000313" key="4">
    <source>
        <dbReference type="EMBL" id="AQU11775.1"/>
    </source>
</evidence>
<comment type="similarity">
    <text evidence="1">Belongs to the icosahedral plant coat protein family.</text>
</comment>
<reference evidence="4" key="1">
    <citation type="journal article" date="2016" name="Virus Evol.">
        <title>Diversity and comparative genomics of chimeric viruses in Sphagnum-dominated peatlands.</title>
        <authorList>
            <person name="Quaiser A."/>
            <person name="Krupovic M."/>
            <person name="Dufresne A."/>
            <person name="Francez A.J."/>
            <person name="Roux S."/>
        </authorList>
    </citation>
    <scope>NUCLEOTIDE SEQUENCE</scope>
    <source>
        <strain evidence="4">CRUV-41-F</strain>
    </source>
</reference>
<dbReference type="GO" id="GO:0019028">
    <property type="term" value="C:viral capsid"/>
    <property type="evidence" value="ECO:0007669"/>
    <property type="project" value="UniProtKB-KW"/>
</dbReference>
<proteinExistence type="inferred from homology"/>
<dbReference type="Gene3D" id="2.60.120.20">
    <property type="match status" value="1"/>
</dbReference>
<evidence type="ECO:0000259" key="3">
    <source>
        <dbReference type="Pfam" id="PF00729"/>
    </source>
</evidence>
<evidence type="ECO:0000256" key="1">
    <source>
        <dbReference type="ARBA" id="ARBA00007446"/>
    </source>
</evidence>
<dbReference type="EMBL" id="KX388520">
    <property type="protein sequence ID" value="AQU11775.1"/>
    <property type="molecule type" value="Genomic_DNA"/>
</dbReference>
<evidence type="ECO:0000256" key="2">
    <source>
        <dbReference type="ARBA" id="ARBA00022561"/>
    </source>
</evidence>
<organism evidence="4">
    <name type="scientific">Cruciviridae sp</name>
    <dbReference type="NCBI Taxonomy" id="1955495"/>
    <lineage>
        <taxon>Viruses</taxon>
        <taxon>Cruciviruses</taxon>
    </lineage>
</organism>
<keyword evidence="2" id="KW-0167">Capsid protein</keyword>